<dbReference type="AlphaFoldDB" id="A0A1B2EYU7"/>
<geneLocation type="plasmid" evidence="7">
    <name>unnamed4</name>
</geneLocation>
<keyword evidence="3" id="KW-0378">Hydrolase</keyword>
<feature type="active site" description="Nucleophile" evidence="4">
    <location>
        <position position="218"/>
    </location>
</feature>
<evidence type="ECO:0000256" key="4">
    <source>
        <dbReference type="PIRSR" id="PIRSR001112-1"/>
    </source>
</evidence>
<dbReference type="OrthoDB" id="27092at2"/>
<dbReference type="GO" id="GO:0097176">
    <property type="term" value="P:epoxide metabolic process"/>
    <property type="evidence" value="ECO:0007669"/>
    <property type="project" value="TreeGrafter"/>
</dbReference>
<feature type="active site" description="Proton acceptor" evidence="4">
    <location>
        <position position="414"/>
    </location>
</feature>
<sequence>MFILATSAAAILATSLAAGALALLPSQVAADPTQQRASTEDTAIRPFRINVPEQALVDLRRRIEMTRWPEKETVADQSQGVPLATMRELARYWAADYNWRKAEEKLNAYPQFVTNIDGLDIHFIHVRSRHPNALPLVITHGWPGSVLEQIKLIGPLTDPTAHGGMAEEAFDVVIPSMPGYGFSGKPTSTGWGPERMARSWPELMKRLSYTRYVAQGGDWGAFVVDQMGLQAPAGLLAIHTNMPATVPADVDKALLAGGPAPSGLSAEETRAYDQLVRTFKQVDYARLMGSRPQTLYGIADSPVGLAAWLLDHNDADGQPAAAVASALNRTSSATGELTRDEILDNITLYWLTNTGVSASRLYWEYKGGFFNAKGVSIPVAVTVFPGEQYEAPRSWTERAYSKLIYYNRVEKGGHFAAWEQPTIFAQELRAAFRSLR</sequence>
<dbReference type="KEGG" id="moc:BB934_44015"/>
<protein>
    <submittedName>
        <fullName evidence="7">Multidrug MFS transporter</fullName>
    </submittedName>
</protein>
<dbReference type="EMBL" id="CP016620">
    <property type="protein sequence ID" value="ANY85164.1"/>
    <property type="molecule type" value="Genomic_DNA"/>
</dbReference>
<keyword evidence="5" id="KW-0732">Signal</keyword>
<dbReference type="GO" id="GO:0004301">
    <property type="term" value="F:epoxide hydrolase activity"/>
    <property type="evidence" value="ECO:0007669"/>
    <property type="project" value="TreeGrafter"/>
</dbReference>
<gene>
    <name evidence="7" type="ORF">BB934_44015</name>
</gene>
<evidence type="ECO:0000256" key="2">
    <source>
        <dbReference type="ARBA" id="ARBA00022797"/>
    </source>
</evidence>
<dbReference type="InterPro" id="IPR000639">
    <property type="entry name" value="Epox_hydrolase-like"/>
</dbReference>
<dbReference type="InterPro" id="IPR010497">
    <property type="entry name" value="Epoxide_hydro_N"/>
</dbReference>
<evidence type="ECO:0000256" key="1">
    <source>
        <dbReference type="ARBA" id="ARBA00010088"/>
    </source>
</evidence>
<proteinExistence type="inferred from homology"/>
<keyword evidence="2" id="KW-0058">Aromatic hydrocarbons catabolism</keyword>
<dbReference type="InterPro" id="IPR016292">
    <property type="entry name" value="Epoxide_hydrolase"/>
</dbReference>
<dbReference type="PIRSF" id="PIRSF001112">
    <property type="entry name" value="Epoxide_hydrolase"/>
    <property type="match status" value="1"/>
</dbReference>
<evidence type="ECO:0000259" key="6">
    <source>
        <dbReference type="Pfam" id="PF06441"/>
    </source>
</evidence>
<feature type="domain" description="Epoxide hydrolase N-terminal" evidence="6">
    <location>
        <begin position="44"/>
        <end position="148"/>
    </location>
</feature>
<dbReference type="PANTHER" id="PTHR21661:SF35">
    <property type="entry name" value="EPOXIDE HYDROLASE"/>
    <property type="match status" value="1"/>
</dbReference>
<feature type="signal peptide" evidence="5">
    <location>
        <begin position="1"/>
        <end position="30"/>
    </location>
</feature>
<reference evidence="7" key="1">
    <citation type="submission" date="2016-07" db="EMBL/GenBank/DDBJ databases">
        <title>Microvirga ossetica sp. nov. a new species of rhizobia isolated from root nodules of the legume species Vicia alpestris Steven originated from North Ossetia region in the Caucasus.</title>
        <authorList>
            <person name="Safronova V.I."/>
            <person name="Kuznetsova I.G."/>
            <person name="Sazanova A.L."/>
            <person name="Belimov A."/>
            <person name="Andronov E."/>
            <person name="Osledkin Y.S."/>
            <person name="Onishchuk O.P."/>
            <person name="Kurchak O.N."/>
            <person name="Shaposhnikov A.I."/>
            <person name="Willems A."/>
            <person name="Tikhonovich I.A."/>
        </authorList>
    </citation>
    <scope>NUCLEOTIDE SEQUENCE [LARGE SCALE GENOMIC DNA]</scope>
    <source>
        <strain evidence="7">V5/3M</strain>
        <plasmid evidence="7">unnamed4</plasmid>
    </source>
</reference>
<organism evidence="7">
    <name type="scientific">Microvirga ossetica</name>
    <dbReference type="NCBI Taxonomy" id="1882682"/>
    <lineage>
        <taxon>Bacteria</taxon>
        <taxon>Pseudomonadati</taxon>
        <taxon>Pseudomonadota</taxon>
        <taxon>Alphaproteobacteria</taxon>
        <taxon>Hyphomicrobiales</taxon>
        <taxon>Methylobacteriaceae</taxon>
        <taxon>Microvirga</taxon>
    </lineage>
</organism>
<accession>A0A1B2EYU7</accession>
<dbReference type="InterPro" id="IPR029058">
    <property type="entry name" value="AB_hydrolase_fold"/>
</dbReference>
<name>A0A1B2EYU7_9HYPH</name>
<feature type="chain" id="PRO_5008536314" evidence="5">
    <location>
        <begin position="31"/>
        <end position="436"/>
    </location>
</feature>
<dbReference type="RefSeq" id="WP_099515960.1">
    <property type="nucleotide sequence ID" value="NZ_CP016620.1"/>
</dbReference>
<comment type="similarity">
    <text evidence="1">Belongs to the peptidase S33 family.</text>
</comment>
<dbReference type="Gene3D" id="3.40.50.1820">
    <property type="entry name" value="alpha/beta hydrolase"/>
    <property type="match status" value="1"/>
</dbReference>
<dbReference type="PANTHER" id="PTHR21661">
    <property type="entry name" value="EPOXIDE HYDROLASE 1-RELATED"/>
    <property type="match status" value="1"/>
</dbReference>
<evidence type="ECO:0000256" key="3">
    <source>
        <dbReference type="ARBA" id="ARBA00022801"/>
    </source>
</evidence>
<keyword evidence="7" id="KW-0614">Plasmid</keyword>
<evidence type="ECO:0000313" key="7">
    <source>
        <dbReference type="EMBL" id="ANY85164.1"/>
    </source>
</evidence>
<feature type="active site" description="Proton donor" evidence="4">
    <location>
        <position position="362"/>
    </location>
</feature>
<evidence type="ECO:0000256" key="5">
    <source>
        <dbReference type="SAM" id="SignalP"/>
    </source>
</evidence>
<dbReference type="SUPFAM" id="SSF53474">
    <property type="entry name" value="alpha/beta-Hydrolases"/>
    <property type="match status" value="1"/>
</dbReference>
<dbReference type="PRINTS" id="PR00412">
    <property type="entry name" value="EPOXHYDRLASE"/>
</dbReference>
<dbReference type="Pfam" id="PF06441">
    <property type="entry name" value="EHN"/>
    <property type="match status" value="1"/>
</dbReference>